<sequence length="74" mass="8640">GEIFHLILSCLGNLFIQDKDECLNLARKKARSVFPYIKDLDQYISTVGNLLEVEKLKPFFYLKEGSLYQEKEII</sequence>
<name>X1L369_9ZZZZ</name>
<dbReference type="EMBL" id="BARU01048503">
    <property type="protein sequence ID" value="GAH96884.1"/>
    <property type="molecule type" value="Genomic_DNA"/>
</dbReference>
<feature type="non-terminal residue" evidence="1">
    <location>
        <position position="1"/>
    </location>
</feature>
<protein>
    <submittedName>
        <fullName evidence="1">Uncharacterized protein</fullName>
    </submittedName>
</protein>
<accession>X1L369</accession>
<dbReference type="AlphaFoldDB" id="X1L369"/>
<organism evidence="1">
    <name type="scientific">marine sediment metagenome</name>
    <dbReference type="NCBI Taxonomy" id="412755"/>
    <lineage>
        <taxon>unclassified sequences</taxon>
        <taxon>metagenomes</taxon>
        <taxon>ecological metagenomes</taxon>
    </lineage>
</organism>
<evidence type="ECO:0000313" key="1">
    <source>
        <dbReference type="EMBL" id="GAH96884.1"/>
    </source>
</evidence>
<gene>
    <name evidence="1" type="ORF">S03H2_72049</name>
</gene>
<feature type="non-terminal residue" evidence="1">
    <location>
        <position position="74"/>
    </location>
</feature>
<proteinExistence type="predicted"/>
<comment type="caution">
    <text evidence="1">The sequence shown here is derived from an EMBL/GenBank/DDBJ whole genome shotgun (WGS) entry which is preliminary data.</text>
</comment>
<reference evidence="1" key="1">
    <citation type="journal article" date="2014" name="Front. Microbiol.">
        <title>High frequency of phylogenetically diverse reductive dehalogenase-homologous genes in deep subseafloor sedimentary metagenomes.</title>
        <authorList>
            <person name="Kawai M."/>
            <person name="Futagami T."/>
            <person name="Toyoda A."/>
            <person name="Takaki Y."/>
            <person name="Nishi S."/>
            <person name="Hori S."/>
            <person name="Arai W."/>
            <person name="Tsubouchi T."/>
            <person name="Morono Y."/>
            <person name="Uchiyama I."/>
            <person name="Ito T."/>
            <person name="Fujiyama A."/>
            <person name="Inagaki F."/>
            <person name="Takami H."/>
        </authorList>
    </citation>
    <scope>NUCLEOTIDE SEQUENCE</scope>
    <source>
        <strain evidence="1">Expedition CK06-06</strain>
    </source>
</reference>